<dbReference type="SUPFAM" id="SSF55608">
    <property type="entry name" value="Homing endonucleases"/>
    <property type="match status" value="1"/>
</dbReference>
<accession>X1LEW6</accession>
<dbReference type="Gene3D" id="3.10.28.10">
    <property type="entry name" value="Homing endonucleases"/>
    <property type="match status" value="1"/>
</dbReference>
<gene>
    <name evidence="2" type="ORF">S06H3_16727</name>
</gene>
<proteinExistence type="predicted"/>
<dbReference type="InterPro" id="IPR004860">
    <property type="entry name" value="LAGLIDADG_dom"/>
</dbReference>
<feature type="non-terminal residue" evidence="2">
    <location>
        <position position="176"/>
    </location>
</feature>
<dbReference type="InterPro" id="IPR027434">
    <property type="entry name" value="Homing_endonucl"/>
</dbReference>
<feature type="domain" description="DOD-type homing endonuclease" evidence="1">
    <location>
        <begin position="88"/>
        <end position="148"/>
    </location>
</feature>
<dbReference type="GO" id="GO:0004519">
    <property type="term" value="F:endonuclease activity"/>
    <property type="evidence" value="ECO:0007669"/>
    <property type="project" value="InterPro"/>
</dbReference>
<reference evidence="2" key="1">
    <citation type="journal article" date="2014" name="Front. Microbiol.">
        <title>High frequency of phylogenetically diverse reductive dehalogenase-homologous genes in deep subseafloor sedimentary metagenomes.</title>
        <authorList>
            <person name="Kawai M."/>
            <person name="Futagami T."/>
            <person name="Toyoda A."/>
            <person name="Takaki Y."/>
            <person name="Nishi S."/>
            <person name="Hori S."/>
            <person name="Arai W."/>
            <person name="Tsubouchi T."/>
            <person name="Morono Y."/>
            <person name="Uchiyama I."/>
            <person name="Ito T."/>
            <person name="Fujiyama A."/>
            <person name="Inagaki F."/>
            <person name="Takami H."/>
        </authorList>
    </citation>
    <scope>NUCLEOTIDE SEQUENCE</scope>
    <source>
        <strain evidence="2">Expedition CK06-06</strain>
    </source>
</reference>
<evidence type="ECO:0000259" key="1">
    <source>
        <dbReference type="PROSITE" id="PS50819"/>
    </source>
</evidence>
<organism evidence="2">
    <name type="scientific">marine sediment metagenome</name>
    <dbReference type="NCBI Taxonomy" id="412755"/>
    <lineage>
        <taxon>unclassified sequences</taxon>
        <taxon>metagenomes</taxon>
        <taxon>ecological metagenomes</taxon>
    </lineage>
</organism>
<comment type="caution">
    <text evidence="2">The sequence shown here is derived from an EMBL/GenBank/DDBJ whole genome shotgun (WGS) entry which is preliminary data.</text>
</comment>
<dbReference type="Pfam" id="PF14528">
    <property type="entry name" value="LAGLIDADG_3"/>
    <property type="match status" value="1"/>
</dbReference>
<name>X1LEW6_9ZZZZ</name>
<dbReference type="EMBL" id="BARV01008300">
    <property type="protein sequence ID" value="GAI17867.1"/>
    <property type="molecule type" value="Genomic_DNA"/>
</dbReference>
<protein>
    <recommendedName>
        <fullName evidence="1">DOD-type homing endonuclease domain-containing protein</fullName>
    </recommendedName>
</protein>
<dbReference type="InterPro" id="IPR004042">
    <property type="entry name" value="Intein_endonuc_central"/>
</dbReference>
<dbReference type="PROSITE" id="PS50819">
    <property type="entry name" value="INTEIN_ENDONUCLEASE"/>
    <property type="match status" value="1"/>
</dbReference>
<evidence type="ECO:0000313" key="2">
    <source>
        <dbReference type="EMBL" id="GAI17867.1"/>
    </source>
</evidence>
<sequence length="176" mass="20122">MGDGCISISKGKSWDIGMSSKDIEFINEFARCVKEVYGFDCSIRTTKQGEGAFGAGNSIYVADLYSKEVVDDILRYDEYKHFKHHTGRVPNAIKGADLKIKSAYLRAFFDSQGTLQFHKKRRHRCISAIKADERSVDEIAHLLSTLGIRSKIYSRIDKKYGVKQWTLVISRRKFIE</sequence>
<dbReference type="AlphaFoldDB" id="X1LEW6"/>